<comment type="caution">
    <text evidence="1">The sequence shown here is derived from an EMBL/GenBank/DDBJ whole genome shotgun (WGS) entry which is preliminary data.</text>
</comment>
<dbReference type="EMBL" id="LAZR01003859">
    <property type="protein sequence ID" value="KKN14029.1"/>
    <property type="molecule type" value="Genomic_DNA"/>
</dbReference>
<proteinExistence type="predicted"/>
<accession>A0A0F9N803</accession>
<gene>
    <name evidence="1" type="ORF">LCGC14_1000250</name>
</gene>
<organism evidence="1">
    <name type="scientific">marine sediment metagenome</name>
    <dbReference type="NCBI Taxonomy" id="412755"/>
    <lineage>
        <taxon>unclassified sequences</taxon>
        <taxon>metagenomes</taxon>
        <taxon>ecological metagenomes</taxon>
    </lineage>
</organism>
<sequence>MSIKDTGKIAEGLASEVDDGVVRLYCADQNGESFPIIEIHSRIDEHHNFIDDDAELNKLAEQLRELWNAEVAR</sequence>
<name>A0A0F9N803_9ZZZZ</name>
<reference evidence="1" key="1">
    <citation type="journal article" date="2015" name="Nature">
        <title>Complex archaea that bridge the gap between prokaryotes and eukaryotes.</title>
        <authorList>
            <person name="Spang A."/>
            <person name="Saw J.H."/>
            <person name="Jorgensen S.L."/>
            <person name="Zaremba-Niedzwiedzka K."/>
            <person name="Martijn J."/>
            <person name="Lind A.E."/>
            <person name="van Eijk R."/>
            <person name="Schleper C."/>
            <person name="Guy L."/>
            <person name="Ettema T.J."/>
        </authorList>
    </citation>
    <scope>NUCLEOTIDE SEQUENCE</scope>
</reference>
<evidence type="ECO:0000313" key="1">
    <source>
        <dbReference type="EMBL" id="KKN14029.1"/>
    </source>
</evidence>
<protein>
    <submittedName>
        <fullName evidence="1">Uncharacterized protein</fullName>
    </submittedName>
</protein>
<dbReference type="AlphaFoldDB" id="A0A0F9N803"/>